<feature type="transmembrane region" description="Helical" evidence="10">
    <location>
        <begin position="131"/>
        <end position="152"/>
    </location>
</feature>
<dbReference type="Gene3D" id="3.40.50.720">
    <property type="entry name" value="NAD(P)-binding Rossmann-like Domain"/>
    <property type="match status" value="1"/>
</dbReference>
<evidence type="ECO:0000313" key="13">
    <source>
        <dbReference type="Proteomes" id="UP000482155"/>
    </source>
</evidence>
<gene>
    <name evidence="12" type="ORF">G3574_11320</name>
</gene>
<feature type="transmembrane region" description="Helical" evidence="10">
    <location>
        <begin position="164"/>
        <end position="187"/>
    </location>
</feature>
<evidence type="ECO:0000256" key="4">
    <source>
        <dbReference type="ARBA" id="ARBA00022538"/>
    </source>
</evidence>
<feature type="transmembrane region" description="Helical" evidence="10">
    <location>
        <begin position="36"/>
        <end position="56"/>
    </location>
</feature>
<evidence type="ECO:0000256" key="10">
    <source>
        <dbReference type="SAM" id="Phobius"/>
    </source>
</evidence>
<comment type="caution">
    <text evidence="12">The sequence shown here is derived from an EMBL/GenBank/DDBJ whole genome shotgun (WGS) entry which is preliminary data.</text>
</comment>
<feature type="transmembrane region" description="Helical" evidence="10">
    <location>
        <begin position="193"/>
        <end position="215"/>
    </location>
</feature>
<protein>
    <submittedName>
        <fullName evidence="12">Potassium transporter</fullName>
    </submittedName>
</protein>
<keyword evidence="3" id="KW-0050">Antiport</keyword>
<evidence type="ECO:0000259" key="11">
    <source>
        <dbReference type="PROSITE" id="PS51201"/>
    </source>
</evidence>
<feature type="transmembrane region" description="Helical" evidence="10">
    <location>
        <begin position="71"/>
        <end position="89"/>
    </location>
</feature>
<dbReference type="PANTHER" id="PTHR46157">
    <property type="entry name" value="K(+) EFFLUX ANTIPORTER 3, CHLOROPLASTIC"/>
    <property type="match status" value="1"/>
</dbReference>
<dbReference type="AlphaFoldDB" id="A0A6B3SLM1"/>
<dbReference type="GO" id="GO:0016020">
    <property type="term" value="C:membrane"/>
    <property type="evidence" value="ECO:0007669"/>
    <property type="project" value="InterPro"/>
</dbReference>
<keyword evidence="8" id="KW-0406">Ion transport</keyword>
<dbReference type="InterPro" id="IPR038770">
    <property type="entry name" value="Na+/solute_symporter_sf"/>
</dbReference>
<feature type="transmembrane region" description="Helical" evidence="10">
    <location>
        <begin position="355"/>
        <end position="386"/>
    </location>
</feature>
<evidence type="ECO:0000256" key="7">
    <source>
        <dbReference type="ARBA" id="ARBA00022989"/>
    </source>
</evidence>
<feature type="domain" description="RCK N-terminal" evidence="11">
    <location>
        <begin position="421"/>
        <end position="538"/>
    </location>
</feature>
<dbReference type="SUPFAM" id="SSF51735">
    <property type="entry name" value="NAD(P)-binding Rossmann-fold domains"/>
    <property type="match status" value="1"/>
</dbReference>
<dbReference type="FunFam" id="3.40.50.720:FF:000036">
    <property type="entry name" value="Glutathione-regulated potassium-efflux system protein KefB"/>
    <property type="match status" value="1"/>
</dbReference>
<dbReference type="Pfam" id="PF00999">
    <property type="entry name" value="Na_H_Exchanger"/>
    <property type="match status" value="1"/>
</dbReference>
<feature type="transmembrane region" description="Helical" evidence="10">
    <location>
        <begin position="315"/>
        <end position="335"/>
    </location>
</feature>
<evidence type="ECO:0000256" key="3">
    <source>
        <dbReference type="ARBA" id="ARBA00022449"/>
    </source>
</evidence>
<dbReference type="InterPro" id="IPR036291">
    <property type="entry name" value="NAD(P)-bd_dom_sf"/>
</dbReference>
<dbReference type="EMBL" id="JAAIVB010000037">
    <property type="protein sequence ID" value="NEX61670.1"/>
    <property type="molecule type" value="Genomic_DNA"/>
</dbReference>
<dbReference type="Pfam" id="PF02254">
    <property type="entry name" value="TrkA_N"/>
    <property type="match status" value="1"/>
</dbReference>
<comment type="subcellular location">
    <subcellularLocation>
        <location evidence="1">Endomembrane system</location>
        <topology evidence="1">Multi-pass membrane protein</topology>
    </subcellularLocation>
</comment>
<keyword evidence="4" id="KW-0633">Potassium transport</keyword>
<dbReference type="PANTHER" id="PTHR46157:SF4">
    <property type="entry name" value="K(+) EFFLUX ANTIPORTER 3, CHLOROPLASTIC"/>
    <property type="match status" value="1"/>
</dbReference>
<feature type="transmembrane region" description="Helical" evidence="10">
    <location>
        <begin position="12"/>
        <end position="29"/>
    </location>
</feature>
<keyword evidence="5 10" id="KW-0812">Transmembrane</keyword>
<evidence type="ECO:0000313" key="12">
    <source>
        <dbReference type="EMBL" id="NEX61670.1"/>
    </source>
</evidence>
<dbReference type="RefSeq" id="WP_163963106.1">
    <property type="nucleotide sequence ID" value="NZ_JAAIVB010000037.1"/>
</dbReference>
<feature type="transmembrane region" description="Helical" evidence="10">
    <location>
        <begin position="236"/>
        <end position="265"/>
    </location>
</feature>
<dbReference type="InterPro" id="IPR003148">
    <property type="entry name" value="RCK_N"/>
</dbReference>
<dbReference type="GO" id="GO:0012505">
    <property type="term" value="C:endomembrane system"/>
    <property type="evidence" value="ECO:0007669"/>
    <property type="project" value="UniProtKB-SubCell"/>
</dbReference>
<dbReference type="PROSITE" id="PS51201">
    <property type="entry name" value="RCK_N"/>
    <property type="match status" value="1"/>
</dbReference>
<keyword evidence="6" id="KW-0630">Potassium</keyword>
<organism evidence="12 13">
    <name type="scientific">Noviherbaspirillum galbum</name>
    <dbReference type="NCBI Taxonomy" id="2709383"/>
    <lineage>
        <taxon>Bacteria</taxon>
        <taxon>Pseudomonadati</taxon>
        <taxon>Pseudomonadota</taxon>
        <taxon>Betaproteobacteria</taxon>
        <taxon>Burkholderiales</taxon>
        <taxon>Oxalobacteraceae</taxon>
        <taxon>Noviherbaspirillum</taxon>
    </lineage>
</organism>
<sequence>MEQSSHNLPFLQETILFLVLAGILIPLLQRLRINQVLGFLSAGVLLGPFGLALWTADHPMLSQLTFRDPDAVSVLAELGVLFLMFMIGLELSIERLLAMRLWVFGAGALQVGMTALLIGGFAWYFGNRVEAAVILGVVLSLSSTAVVMQIMGDQRMVNTPVGRAGFAILMFQDLAVVPLLVLLQILGKGSSEGAGTLVAITAVKSIGAIAGIYLIGRRVVRPLFHAMVGKGRSDVFMALTLLSTLGIGALTAAAGLSMALGALLAGLLLAETEFKHEVELTIEPFKGLLMGLFFMSVGMGIDIREVLRYPVLLPLSVFGLFLIKGAVMALIFRAGRIPLGEAMQGGLLLGQGGEFAFVVVGYALSVHFLDAATAQFILLVVSLSLFATPLAARLGSLLAGRWPASGDALPHADATLAALPDSKVIIAGFGRVGKMLATLLEAQRVPYVAFESDVAVVARERAAGFPVLYGDASKSELLRKAHADLAPAVVLTMNHAGAALGAVKSISREFPHVRLFVRSVDERHAVVLKRAGATMVVPEAFEASLQLSSFVLQAVGVDGEEIDRTLARERARHAGMWE</sequence>
<evidence type="ECO:0000256" key="5">
    <source>
        <dbReference type="ARBA" id="ARBA00022692"/>
    </source>
</evidence>
<accession>A0A6B3SLM1</accession>
<dbReference type="GO" id="GO:1902600">
    <property type="term" value="P:proton transmembrane transport"/>
    <property type="evidence" value="ECO:0007669"/>
    <property type="project" value="InterPro"/>
</dbReference>
<reference evidence="12 13" key="1">
    <citation type="submission" date="2020-02" db="EMBL/GenBank/DDBJ databases">
        <authorList>
            <person name="Kim M.K."/>
        </authorList>
    </citation>
    <scope>NUCLEOTIDE SEQUENCE [LARGE SCALE GENOMIC DNA]</scope>
    <source>
        <strain evidence="12 13">17J57-3</strain>
    </source>
</reference>
<dbReference type="Gene3D" id="1.20.1530.20">
    <property type="match status" value="1"/>
</dbReference>
<keyword evidence="9 10" id="KW-0472">Membrane</keyword>
<name>A0A6B3SLM1_9BURK</name>
<dbReference type="InterPro" id="IPR006153">
    <property type="entry name" value="Cation/H_exchanger_TM"/>
</dbReference>
<dbReference type="GO" id="GO:0006813">
    <property type="term" value="P:potassium ion transport"/>
    <property type="evidence" value="ECO:0007669"/>
    <property type="project" value="UniProtKB-KW"/>
</dbReference>
<evidence type="ECO:0000256" key="8">
    <source>
        <dbReference type="ARBA" id="ARBA00023065"/>
    </source>
</evidence>
<keyword evidence="13" id="KW-1185">Reference proteome</keyword>
<keyword evidence="7 10" id="KW-1133">Transmembrane helix</keyword>
<dbReference type="Proteomes" id="UP000482155">
    <property type="component" value="Unassembled WGS sequence"/>
</dbReference>
<evidence type="ECO:0000256" key="6">
    <source>
        <dbReference type="ARBA" id="ARBA00022958"/>
    </source>
</evidence>
<feature type="transmembrane region" description="Helical" evidence="10">
    <location>
        <begin position="285"/>
        <end position="303"/>
    </location>
</feature>
<evidence type="ECO:0000256" key="9">
    <source>
        <dbReference type="ARBA" id="ARBA00023136"/>
    </source>
</evidence>
<keyword evidence="2" id="KW-0813">Transport</keyword>
<evidence type="ECO:0000256" key="1">
    <source>
        <dbReference type="ARBA" id="ARBA00004127"/>
    </source>
</evidence>
<proteinExistence type="predicted"/>
<dbReference type="GO" id="GO:0015297">
    <property type="term" value="F:antiporter activity"/>
    <property type="evidence" value="ECO:0007669"/>
    <property type="project" value="UniProtKB-KW"/>
</dbReference>
<evidence type="ECO:0000256" key="2">
    <source>
        <dbReference type="ARBA" id="ARBA00022448"/>
    </source>
</evidence>
<feature type="transmembrane region" description="Helical" evidence="10">
    <location>
        <begin position="101"/>
        <end position="125"/>
    </location>
</feature>